<accession>A0A1F6UIA8</accession>
<name>A0A1F6UIA8_9PROT</name>
<comment type="caution">
    <text evidence="2">The sequence shown here is derived from an EMBL/GenBank/DDBJ whole genome shotgun (WGS) entry which is preliminary data.</text>
</comment>
<dbReference type="PANTHER" id="PTHR46663">
    <property type="entry name" value="DIGUANYLATE CYCLASE DGCT-RELATED"/>
    <property type="match status" value="1"/>
</dbReference>
<evidence type="ECO:0000313" key="3">
    <source>
        <dbReference type="Proteomes" id="UP000177950"/>
    </source>
</evidence>
<dbReference type="CDD" id="cd01949">
    <property type="entry name" value="GGDEF"/>
    <property type="match status" value="1"/>
</dbReference>
<dbReference type="InterPro" id="IPR000160">
    <property type="entry name" value="GGDEF_dom"/>
</dbReference>
<dbReference type="PROSITE" id="PS50887">
    <property type="entry name" value="GGDEF"/>
    <property type="match status" value="1"/>
</dbReference>
<dbReference type="InterPro" id="IPR043128">
    <property type="entry name" value="Rev_trsase/Diguanyl_cyclase"/>
</dbReference>
<gene>
    <name evidence="2" type="ORF">A2V58_03860</name>
</gene>
<dbReference type="Gene3D" id="3.30.70.270">
    <property type="match status" value="1"/>
</dbReference>
<dbReference type="Proteomes" id="UP000177950">
    <property type="component" value="Unassembled WGS sequence"/>
</dbReference>
<proteinExistence type="predicted"/>
<dbReference type="AlphaFoldDB" id="A0A1F6UIA8"/>
<feature type="domain" description="GGDEF" evidence="1">
    <location>
        <begin position="1"/>
        <end position="116"/>
    </location>
</feature>
<dbReference type="SMART" id="SM00267">
    <property type="entry name" value="GGDEF"/>
    <property type="match status" value="1"/>
</dbReference>
<reference evidence="2 3" key="1">
    <citation type="journal article" date="2016" name="Nat. Commun.">
        <title>Thousands of microbial genomes shed light on interconnected biogeochemical processes in an aquifer system.</title>
        <authorList>
            <person name="Anantharaman K."/>
            <person name="Brown C.T."/>
            <person name="Hug L.A."/>
            <person name="Sharon I."/>
            <person name="Castelle C.J."/>
            <person name="Probst A.J."/>
            <person name="Thomas B.C."/>
            <person name="Singh A."/>
            <person name="Wilkins M.J."/>
            <person name="Karaoz U."/>
            <person name="Brodie E.L."/>
            <person name="Williams K.H."/>
            <person name="Hubbard S.S."/>
            <person name="Banfield J.F."/>
        </authorList>
    </citation>
    <scope>NUCLEOTIDE SEQUENCE [LARGE SCALE GENOMIC DNA]</scope>
</reference>
<evidence type="ECO:0000313" key="2">
    <source>
        <dbReference type="EMBL" id="OGI57058.1"/>
    </source>
</evidence>
<dbReference type="InterPro" id="IPR029787">
    <property type="entry name" value="Nucleotide_cyclase"/>
</dbReference>
<dbReference type="PANTHER" id="PTHR46663:SF4">
    <property type="entry name" value="DIGUANYLATE CYCLASE DGCT-RELATED"/>
    <property type="match status" value="1"/>
</dbReference>
<sequence length="129" mass="13672">MAGHAAGDRLLVDVSELLVQRLRGADVLARLGGDEFGMILQNVSKQSVIALAEQFRMKIAGYSFVYGGQRFDINASVGVAMMDRNSASPDEVLSQADSASYIAKRQGGVAVNLYLPTHDPLGASDSDVA</sequence>
<dbReference type="SUPFAM" id="SSF55073">
    <property type="entry name" value="Nucleotide cyclase"/>
    <property type="match status" value="1"/>
</dbReference>
<dbReference type="InterPro" id="IPR052163">
    <property type="entry name" value="DGC-Regulatory_Protein"/>
</dbReference>
<organism evidence="2 3">
    <name type="scientific">Candidatus Muproteobacteria bacterium RBG_19FT_COMBO_61_10</name>
    <dbReference type="NCBI Taxonomy" id="1817761"/>
    <lineage>
        <taxon>Bacteria</taxon>
        <taxon>Pseudomonadati</taxon>
        <taxon>Pseudomonadota</taxon>
        <taxon>Candidatus Muproteobacteria</taxon>
    </lineage>
</organism>
<evidence type="ECO:0000259" key="1">
    <source>
        <dbReference type="PROSITE" id="PS50887"/>
    </source>
</evidence>
<dbReference type="NCBIfam" id="TIGR00254">
    <property type="entry name" value="GGDEF"/>
    <property type="match status" value="1"/>
</dbReference>
<dbReference type="EMBL" id="MFSV01000152">
    <property type="protein sequence ID" value="OGI57058.1"/>
    <property type="molecule type" value="Genomic_DNA"/>
</dbReference>
<protein>
    <recommendedName>
        <fullName evidence="1">GGDEF domain-containing protein</fullName>
    </recommendedName>
</protein>
<dbReference type="Pfam" id="PF00990">
    <property type="entry name" value="GGDEF"/>
    <property type="match status" value="1"/>
</dbReference>